<organism evidence="3 4">
    <name type="scientific">Azospirillum lipoferum (strain 4B)</name>
    <dbReference type="NCBI Taxonomy" id="862719"/>
    <lineage>
        <taxon>Bacteria</taxon>
        <taxon>Pseudomonadati</taxon>
        <taxon>Pseudomonadota</taxon>
        <taxon>Alphaproteobacteria</taxon>
        <taxon>Rhodospirillales</taxon>
        <taxon>Azospirillaceae</taxon>
        <taxon>Azospirillum</taxon>
    </lineage>
</organism>
<dbReference type="InterPro" id="IPR000209">
    <property type="entry name" value="Peptidase_S8/S53_dom"/>
</dbReference>
<dbReference type="Pfam" id="PF00082">
    <property type="entry name" value="Peptidase_S8"/>
    <property type="match status" value="1"/>
</dbReference>
<dbReference type="GO" id="GO:0006508">
    <property type="term" value="P:proteolysis"/>
    <property type="evidence" value="ECO:0007669"/>
    <property type="project" value="InterPro"/>
</dbReference>
<feature type="region of interest" description="Disordered" evidence="1">
    <location>
        <begin position="1"/>
        <end position="40"/>
    </location>
</feature>
<accession>G7Z1S9</accession>
<name>G7Z1S9_AZOL4</name>
<feature type="compositionally biased region" description="Basic and acidic residues" evidence="1">
    <location>
        <begin position="1"/>
        <end position="13"/>
    </location>
</feature>
<gene>
    <name evidence="3" type="ordered locus">AZOLI_1981</name>
</gene>
<dbReference type="CDD" id="cd04847">
    <property type="entry name" value="Peptidases_S8_Subtilisin_like_2"/>
    <property type="match status" value="1"/>
</dbReference>
<dbReference type="HOGENOM" id="CLU_017730_1_0_5"/>
<dbReference type="STRING" id="862719.AZOLI_1981"/>
<evidence type="ECO:0000259" key="2">
    <source>
        <dbReference type="Pfam" id="PF00082"/>
    </source>
</evidence>
<dbReference type="GO" id="GO:0004252">
    <property type="term" value="F:serine-type endopeptidase activity"/>
    <property type="evidence" value="ECO:0007669"/>
    <property type="project" value="InterPro"/>
</dbReference>
<sequence length="825" mass="90452">MPDTPRDRPHLHVEGGGTSEPYSRPPQKITPRPLPLRDREGHAQALERAIGEALAGGRREMAAREPDIAEGRPGFYLEVEIAAAERAAIDQLGDRRKAVEVVAVRDPGDPAGPVAATVFIPAGAESFYLDKVEAYRTEQTAKGHPKNQALVTRLETVRVATVRSLFTDADALYPPPGQAIWWEVWLRRDTRPLFERVAGRLNVPVKPHAVRFPERDVVLALADEATMTRLVRNSDAVAELRAAKDTPAMFLAMDGAAQREWTDELLGRLTPPDGAASAVCLLDSGATAGHPLLRPALADEDLHTVNPDWGVADSAGRWLGHGTAMAGAALYGDLHAVLETADPVTLSHRLESVKILPPDGVPDNEPELYGALTGEAIARAEVQAPFRNRVVCMAVTSPSPSRGRPSSWSSAIDQLCFDETGRRLVVVSAGNIRDDLDPAAYLDRNDLEPVEDPAQAWNALTVGACTDKITITHPAYDGWAPLAPAGDLSPRSRTSVLWERQWPIKPEVTFEGGNLAGDGRFPPEAIDDLQLLTTHYRPARRLFDTLGDTSGATALAANMAARIRTARPRLWPETVRGLIVHAAEWTPAMRARFDACGGKREMQALLRRYGYGVPDLGRALLSASNDLTLMVEDEVQPFQRDGSTATMKNMNLHRLPWPRDELEALGELPVELRLTLSYFVEPNPGERGWTRRHRYASHALRFAVKRATEPLDDFRRRINKAAREEEEGGTATATGGDGWLLGTLRDRGSIHSDWWRGTAAELASRDAIGVFPVGGWWKEKPFLDRWSTPARYALIVSIRAPGAPVDIYTPVAMRLAIPTVIGTRR</sequence>
<dbReference type="Gene3D" id="3.40.50.200">
    <property type="entry name" value="Peptidase S8/S53 domain"/>
    <property type="match status" value="1"/>
</dbReference>
<dbReference type="RefSeq" id="WP_014248230.1">
    <property type="nucleotide sequence ID" value="NC_016622.1"/>
</dbReference>
<evidence type="ECO:0000313" key="3">
    <source>
        <dbReference type="EMBL" id="CBS87229.1"/>
    </source>
</evidence>
<dbReference type="SUPFAM" id="SSF52743">
    <property type="entry name" value="Subtilisin-like"/>
    <property type="match status" value="1"/>
</dbReference>
<dbReference type="OrthoDB" id="9768989at2"/>
<dbReference type="InterPro" id="IPR034074">
    <property type="entry name" value="Y4bN_pept_dom"/>
</dbReference>
<dbReference type="InterPro" id="IPR036852">
    <property type="entry name" value="Peptidase_S8/S53_dom_sf"/>
</dbReference>
<keyword evidence="4" id="KW-1185">Reference proteome</keyword>
<dbReference type="KEGG" id="ali:AZOLI_1981"/>
<dbReference type="EMBL" id="FQ311868">
    <property type="protein sequence ID" value="CBS87229.1"/>
    <property type="molecule type" value="Genomic_DNA"/>
</dbReference>
<reference evidence="4" key="1">
    <citation type="journal article" date="2011" name="PLoS Genet.">
        <title>Azospirillum genomes reveal transition of bacteria from aquatic to terrestrial environments.</title>
        <authorList>
            <person name="Wisniewski-Dye F."/>
            <person name="Borziak K."/>
            <person name="Khalsa-Moyers G."/>
            <person name="Alexandre G."/>
            <person name="Sukharnikov L.O."/>
            <person name="Wuichet K."/>
            <person name="Hurst G.B."/>
            <person name="McDonald W.H."/>
            <person name="Robertson J.S."/>
            <person name="Barbe V."/>
            <person name="Calteau A."/>
            <person name="Rouy Z."/>
            <person name="Mangenot S."/>
            <person name="Prigent-Combaret C."/>
            <person name="Normand P."/>
            <person name="Boyer M."/>
            <person name="Siguier P."/>
            <person name="Dessaux Y."/>
            <person name="Elmerich C."/>
            <person name="Condemine G."/>
            <person name="Krishnen G."/>
            <person name="Kennedy I."/>
            <person name="Paterson A.H."/>
            <person name="Gonzalez V."/>
            <person name="Mavingui P."/>
            <person name="Zhulin I.B."/>
        </authorList>
    </citation>
    <scope>NUCLEOTIDE SEQUENCE [LARGE SCALE GENOMIC DNA]</scope>
    <source>
        <strain evidence="4">4B</strain>
    </source>
</reference>
<feature type="domain" description="Peptidase S8/S53" evidence="2">
    <location>
        <begin position="276"/>
        <end position="612"/>
    </location>
</feature>
<evidence type="ECO:0000313" key="4">
    <source>
        <dbReference type="Proteomes" id="UP000005667"/>
    </source>
</evidence>
<evidence type="ECO:0000256" key="1">
    <source>
        <dbReference type="SAM" id="MobiDB-lite"/>
    </source>
</evidence>
<dbReference type="Proteomes" id="UP000005667">
    <property type="component" value="Chromosome"/>
</dbReference>
<proteinExistence type="predicted"/>
<protein>
    <recommendedName>
        <fullName evidence="2">Peptidase S8/S53 domain-containing protein</fullName>
    </recommendedName>
</protein>
<dbReference type="AlphaFoldDB" id="G7Z1S9"/>